<evidence type="ECO:0000313" key="11">
    <source>
        <dbReference type="EMBL" id="NUA99065.1"/>
    </source>
</evidence>
<dbReference type="InterPro" id="IPR009056">
    <property type="entry name" value="Cyt_c-like_dom"/>
</dbReference>
<protein>
    <submittedName>
        <fullName evidence="11">C-type cytochrome</fullName>
    </submittedName>
</protein>
<dbReference type="PRINTS" id="PR00605">
    <property type="entry name" value="CYTCHROMECIC"/>
</dbReference>
<dbReference type="Pfam" id="PF13442">
    <property type="entry name" value="Cytochrome_CBB3"/>
    <property type="match status" value="1"/>
</dbReference>
<evidence type="ECO:0000256" key="4">
    <source>
        <dbReference type="ARBA" id="ARBA00022660"/>
    </source>
</evidence>
<dbReference type="InterPro" id="IPR051459">
    <property type="entry name" value="Cytochrome_c-type_DH"/>
</dbReference>
<evidence type="ECO:0000256" key="8">
    <source>
        <dbReference type="PROSITE-ProRule" id="PRU00433"/>
    </source>
</evidence>
<evidence type="ECO:0000256" key="1">
    <source>
        <dbReference type="ARBA" id="ARBA00001926"/>
    </source>
</evidence>
<evidence type="ECO:0000256" key="3">
    <source>
        <dbReference type="ARBA" id="ARBA00022617"/>
    </source>
</evidence>
<keyword evidence="6" id="KW-0249">Electron transport</keyword>
<keyword evidence="4" id="KW-0679">Respiratory chain</keyword>
<feature type="domain" description="Cytochrome c" evidence="10">
    <location>
        <begin position="71"/>
        <end position="149"/>
    </location>
</feature>
<feature type="compositionally biased region" description="Basic and acidic residues" evidence="9">
    <location>
        <begin position="169"/>
        <end position="179"/>
    </location>
</feature>
<evidence type="ECO:0000256" key="5">
    <source>
        <dbReference type="ARBA" id="ARBA00022723"/>
    </source>
</evidence>
<dbReference type="SUPFAM" id="SSF46626">
    <property type="entry name" value="Cytochrome c"/>
    <property type="match status" value="1"/>
</dbReference>
<keyword evidence="12" id="KW-1185">Reference proteome</keyword>
<dbReference type="InterPro" id="IPR008168">
    <property type="entry name" value="Cyt_C_IC"/>
</dbReference>
<feature type="compositionally biased region" description="Polar residues" evidence="9">
    <location>
        <begin position="150"/>
        <end position="164"/>
    </location>
</feature>
<accession>A0ABX2KCI5</accession>
<keyword evidence="2" id="KW-0813">Transport</keyword>
<dbReference type="PANTHER" id="PTHR35008:SF4">
    <property type="entry name" value="BLL4482 PROTEIN"/>
    <property type="match status" value="1"/>
</dbReference>
<gene>
    <name evidence="11" type="ORF">GBZ48_07160</name>
</gene>
<dbReference type="PROSITE" id="PS51007">
    <property type="entry name" value="CYTC"/>
    <property type="match status" value="1"/>
</dbReference>
<evidence type="ECO:0000256" key="2">
    <source>
        <dbReference type="ARBA" id="ARBA00022448"/>
    </source>
</evidence>
<dbReference type="Gene3D" id="1.10.760.10">
    <property type="entry name" value="Cytochrome c-like domain"/>
    <property type="match status" value="1"/>
</dbReference>
<keyword evidence="7 8" id="KW-0408">Iron</keyword>
<dbReference type="PANTHER" id="PTHR35008">
    <property type="entry name" value="BLL4482 PROTEIN-RELATED"/>
    <property type="match status" value="1"/>
</dbReference>
<feature type="region of interest" description="Disordered" evidence="9">
    <location>
        <begin position="150"/>
        <end position="192"/>
    </location>
</feature>
<evidence type="ECO:0000256" key="9">
    <source>
        <dbReference type="SAM" id="MobiDB-lite"/>
    </source>
</evidence>
<reference evidence="11 12" key="1">
    <citation type="submission" date="2019-10" db="EMBL/GenBank/DDBJ databases">
        <title>Genome sequence of Azospirillum melinis.</title>
        <authorList>
            <person name="Ambrosini A."/>
            <person name="Sant'Anna F.H."/>
            <person name="Cassan F.D."/>
            <person name="Souza E.M."/>
            <person name="Passaglia L.M.P."/>
        </authorList>
    </citation>
    <scope>NUCLEOTIDE SEQUENCE [LARGE SCALE GENOMIC DNA]</scope>
    <source>
        <strain evidence="11 12">TMCY0552</strain>
    </source>
</reference>
<comment type="caution">
    <text evidence="11">The sequence shown here is derived from an EMBL/GenBank/DDBJ whole genome shotgun (WGS) entry which is preliminary data.</text>
</comment>
<comment type="cofactor">
    <cofactor evidence="1">
        <name>heme c</name>
        <dbReference type="ChEBI" id="CHEBI:61717"/>
    </cofactor>
</comment>
<keyword evidence="5 8" id="KW-0479">Metal-binding</keyword>
<name>A0ABX2KCI5_9PROT</name>
<evidence type="ECO:0000256" key="6">
    <source>
        <dbReference type="ARBA" id="ARBA00022982"/>
    </source>
</evidence>
<evidence type="ECO:0000259" key="10">
    <source>
        <dbReference type="PROSITE" id="PS51007"/>
    </source>
</evidence>
<evidence type="ECO:0000313" key="12">
    <source>
        <dbReference type="Proteomes" id="UP000605086"/>
    </source>
</evidence>
<sequence length="192" mass="20455">MSSPFHSAVRTALLAIPLAGLGLAACDREDREPRGAPVGDSGPAAITQGSLYAGEPSPPRPSHREYENNAYHLSQGKQLYTSFNCNTCHANGGGGIGPALMDDKWIYGGTLDNIYATIVQGRPNGMPSFRNKIPEQQVWQLAAYVRSLSGQTPKAASPSRNDTLNAKPAEQRMPKEEPKGSSPGGPNLEGRQ</sequence>
<feature type="region of interest" description="Disordered" evidence="9">
    <location>
        <begin position="30"/>
        <end position="63"/>
    </location>
</feature>
<proteinExistence type="predicted"/>
<dbReference type="EMBL" id="WHOS01000006">
    <property type="protein sequence ID" value="NUA99065.1"/>
    <property type="molecule type" value="Genomic_DNA"/>
</dbReference>
<keyword evidence="3 8" id="KW-0349">Heme</keyword>
<dbReference type="Proteomes" id="UP000605086">
    <property type="component" value="Unassembled WGS sequence"/>
</dbReference>
<dbReference type="RefSeq" id="WP_174470382.1">
    <property type="nucleotide sequence ID" value="NZ_JAGINN010000036.1"/>
</dbReference>
<organism evidence="11 12">
    <name type="scientific">Azospirillum melinis</name>
    <dbReference type="NCBI Taxonomy" id="328839"/>
    <lineage>
        <taxon>Bacteria</taxon>
        <taxon>Pseudomonadati</taxon>
        <taxon>Pseudomonadota</taxon>
        <taxon>Alphaproteobacteria</taxon>
        <taxon>Rhodospirillales</taxon>
        <taxon>Azospirillaceae</taxon>
        <taxon>Azospirillum</taxon>
    </lineage>
</organism>
<dbReference type="InterPro" id="IPR036909">
    <property type="entry name" value="Cyt_c-like_dom_sf"/>
</dbReference>
<evidence type="ECO:0000256" key="7">
    <source>
        <dbReference type="ARBA" id="ARBA00023004"/>
    </source>
</evidence>